<evidence type="ECO:0000256" key="2">
    <source>
        <dbReference type="ARBA" id="ARBA00022448"/>
    </source>
</evidence>
<keyword evidence="5" id="KW-0406">Ion transport</keyword>
<evidence type="ECO:0000256" key="6">
    <source>
        <dbReference type="ARBA" id="ARBA00023136"/>
    </source>
</evidence>
<evidence type="ECO:0000313" key="12">
    <source>
        <dbReference type="EMBL" id="TSE28516.1"/>
    </source>
</evidence>
<keyword evidence="6 11" id="KW-0472">Membrane</keyword>
<dbReference type="SUPFAM" id="SSF81340">
    <property type="entry name" value="Clc chloride channel"/>
    <property type="match status" value="1"/>
</dbReference>
<feature type="transmembrane region" description="Helical" evidence="11">
    <location>
        <begin position="30"/>
        <end position="49"/>
    </location>
</feature>
<accession>A0A554WY58</accession>
<dbReference type="Gene3D" id="1.10.3080.10">
    <property type="entry name" value="Clc chloride channel"/>
    <property type="match status" value="1"/>
</dbReference>
<evidence type="ECO:0000313" key="13">
    <source>
        <dbReference type="Proteomes" id="UP000318542"/>
    </source>
</evidence>
<reference evidence="12 13" key="1">
    <citation type="submission" date="2019-07" db="EMBL/GenBank/DDBJ databases">
        <title>Tepidimonas thermarum AA-1 draft genome.</title>
        <authorList>
            <person name="Da Costa M.S."/>
            <person name="Froufe H.J.C."/>
            <person name="Egas C."/>
            <person name="Albuquerque L."/>
        </authorList>
    </citation>
    <scope>NUCLEOTIDE SEQUENCE [LARGE SCALE GENOMIC DNA]</scope>
    <source>
        <strain evidence="12 13">AA-1</strain>
    </source>
</reference>
<keyword evidence="9" id="KW-0407">Ion channel</keyword>
<dbReference type="PANTHER" id="PTHR43427:SF6">
    <property type="entry name" value="CHLORIDE CHANNEL PROTEIN CLC-E"/>
    <property type="match status" value="1"/>
</dbReference>
<evidence type="ECO:0000256" key="8">
    <source>
        <dbReference type="ARBA" id="ARBA00023214"/>
    </source>
</evidence>
<keyword evidence="8" id="KW-0868">Chloride</keyword>
<protein>
    <submittedName>
        <fullName evidence="12">H(+)/Cl(-) exchange transporter ClcA</fullName>
    </submittedName>
</protein>
<dbReference type="InterPro" id="IPR001807">
    <property type="entry name" value="ClC"/>
</dbReference>
<feature type="region of interest" description="Disordered" evidence="10">
    <location>
        <begin position="451"/>
        <end position="491"/>
    </location>
</feature>
<feature type="transmembrane region" description="Helical" evidence="11">
    <location>
        <begin position="241"/>
        <end position="264"/>
    </location>
</feature>
<dbReference type="CDD" id="cd01034">
    <property type="entry name" value="EriC_like"/>
    <property type="match status" value="1"/>
</dbReference>
<feature type="transmembrane region" description="Helical" evidence="11">
    <location>
        <begin position="406"/>
        <end position="427"/>
    </location>
</feature>
<feature type="transmembrane region" description="Helical" evidence="11">
    <location>
        <begin position="168"/>
        <end position="193"/>
    </location>
</feature>
<dbReference type="OrthoDB" id="9767361at2"/>
<evidence type="ECO:0000256" key="5">
    <source>
        <dbReference type="ARBA" id="ARBA00023065"/>
    </source>
</evidence>
<name>A0A554WY58_9BURK</name>
<gene>
    <name evidence="12" type="primary">clcA</name>
    <name evidence="12" type="ORF">Tther_02032</name>
</gene>
<dbReference type="PANTHER" id="PTHR43427">
    <property type="entry name" value="CHLORIDE CHANNEL PROTEIN CLC-E"/>
    <property type="match status" value="1"/>
</dbReference>
<dbReference type="Proteomes" id="UP000318542">
    <property type="component" value="Unassembled WGS sequence"/>
</dbReference>
<sequence>MKEHEHERDPDVLANLQHELSDLRGWIDRAVVLAYAVLAGLAVVGFTLLSEWAFEHFQRGYAAAPWLVLVWTPALTAAIVWMTRRWVPGAAGSGIPQVMAALAPGLPPAARGRLVSLRLSVGKTLLGALGLLAGLSLGREGPSVQVAAGVMHNARHWLRRGQGLNEHALLVAGGAAGIAAAFNAPLAGVVFAIEELSRKLDARNSGLIIAAIVLAGLMGVSAFGNYTYFGAIRVPGLDASALLPGLLVAVSCGVAGGVFARLLIASLTGSPDRISRWRQRRPVAFAALGGLAVAVIGLASGGATFGAGAQEVRRMLAGESDVMQLYALLKFVATWITTWCGVPGGIFAPALSIGAGIGHDIAQLTAGSASSALTPVLIAMGMAGFLAAVTQAPLTAFIIVMEMIDGRALVLTLMASAMVASLVSRLISRPLYAVLAHHLLRGAVATPAPCAPDARPPAPAAATPSVAAAAGPAPAPAASTSGPTTADTAPR</sequence>
<feature type="compositionally biased region" description="Low complexity" evidence="10">
    <location>
        <begin position="460"/>
        <end position="491"/>
    </location>
</feature>
<evidence type="ECO:0000256" key="1">
    <source>
        <dbReference type="ARBA" id="ARBA00004141"/>
    </source>
</evidence>
<evidence type="ECO:0000256" key="9">
    <source>
        <dbReference type="ARBA" id="ARBA00023303"/>
    </source>
</evidence>
<keyword evidence="7" id="KW-0869">Chloride channel</keyword>
<dbReference type="GO" id="GO:0005254">
    <property type="term" value="F:chloride channel activity"/>
    <property type="evidence" value="ECO:0007669"/>
    <property type="project" value="UniProtKB-KW"/>
</dbReference>
<dbReference type="Pfam" id="PF00654">
    <property type="entry name" value="Voltage_CLC"/>
    <property type="match status" value="1"/>
</dbReference>
<comment type="subcellular location">
    <subcellularLocation>
        <location evidence="1">Membrane</location>
        <topology evidence="1">Multi-pass membrane protein</topology>
    </subcellularLocation>
</comment>
<dbReference type="PRINTS" id="PR00762">
    <property type="entry name" value="CLCHANNEL"/>
</dbReference>
<feature type="transmembrane region" description="Helical" evidence="11">
    <location>
        <begin position="285"/>
        <end position="307"/>
    </location>
</feature>
<evidence type="ECO:0000256" key="11">
    <source>
        <dbReference type="SAM" id="Phobius"/>
    </source>
</evidence>
<dbReference type="GO" id="GO:0034707">
    <property type="term" value="C:chloride channel complex"/>
    <property type="evidence" value="ECO:0007669"/>
    <property type="project" value="UniProtKB-KW"/>
</dbReference>
<keyword evidence="3 11" id="KW-0812">Transmembrane</keyword>
<feature type="transmembrane region" description="Helical" evidence="11">
    <location>
        <begin position="61"/>
        <end position="82"/>
    </location>
</feature>
<keyword evidence="4 11" id="KW-1133">Transmembrane helix</keyword>
<organism evidence="12 13">
    <name type="scientific">Tepidimonas thermarum</name>
    <dbReference type="NCBI Taxonomy" id="335431"/>
    <lineage>
        <taxon>Bacteria</taxon>
        <taxon>Pseudomonadati</taxon>
        <taxon>Pseudomonadota</taxon>
        <taxon>Betaproteobacteria</taxon>
        <taxon>Burkholderiales</taxon>
        <taxon>Tepidimonas</taxon>
    </lineage>
</organism>
<dbReference type="RefSeq" id="WP_143903551.1">
    <property type="nucleotide sequence ID" value="NZ_VJOL01000045.1"/>
</dbReference>
<dbReference type="EMBL" id="VJOL01000045">
    <property type="protein sequence ID" value="TSE28516.1"/>
    <property type="molecule type" value="Genomic_DNA"/>
</dbReference>
<evidence type="ECO:0000256" key="10">
    <source>
        <dbReference type="SAM" id="MobiDB-lite"/>
    </source>
</evidence>
<dbReference type="InterPro" id="IPR050368">
    <property type="entry name" value="ClC-type_chloride_channel"/>
</dbReference>
<comment type="caution">
    <text evidence="12">The sequence shown here is derived from an EMBL/GenBank/DDBJ whole genome shotgun (WGS) entry which is preliminary data.</text>
</comment>
<evidence type="ECO:0000256" key="4">
    <source>
        <dbReference type="ARBA" id="ARBA00022989"/>
    </source>
</evidence>
<feature type="transmembrane region" description="Helical" evidence="11">
    <location>
        <begin position="372"/>
        <end position="400"/>
    </location>
</feature>
<keyword evidence="2" id="KW-0813">Transport</keyword>
<evidence type="ECO:0000256" key="3">
    <source>
        <dbReference type="ARBA" id="ARBA00022692"/>
    </source>
</evidence>
<evidence type="ECO:0000256" key="7">
    <source>
        <dbReference type="ARBA" id="ARBA00023173"/>
    </source>
</evidence>
<dbReference type="InterPro" id="IPR014743">
    <property type="entry name" value="Cl-channel_core"/>
</dbReference>
<feature type="transmembrane region" description="Helical" evidence="11">
    <location>
        <begin position="327"/>
        <end position="351"/>
    </location>
</feature>
<proteinExistence type="predicted"/>
<dbReference type="AlphaFoldDB" id="A0A554WY58"/>
<keyword evidence="13" id="KW-1185">Reference proteome</keyword>
<feature type="transmembrane region" description="Helical" evidence="11">
    <location>
        <begin position="205"/>
        <end position="229"/>
    </location>
</feature>